<sequence>MNRKRNGGLVKKRKRSGDLESSGWGDESVERVCERNQVREEKERMKKVMEDRGNVLKRGDEYPRESCDTMNDQIFDLNNENIINEGIRPTTNKHEFFMGSEFIPEIIESPMEDNTSSCSSSIIDETSLKKRTSVNSDVMSQKFSIYSENKVKFERNQSQRSSHIPKKPLAYRSNKPATKSKPKVAHSISYDLSSSNIQKPGKKIDALKYSLPGIKGNLAKKVLSGKRQNSSTRINKDLSSVNIRGGKIKDNKNRIPDNFKSFDAIHASNRNKPLSGDYSHLLEGPFIKASNLIESFDSQTTEGKQEKEENIHHEYNDSLQASNPNTGTIGENSLPEIDNSVVDEILPFKGLENHNTMISKEGFSGAHKSQFMHKTSENFYSSVAGKSPCPNQICYDEGSYNHFNSLEPDPSAINCYNSIEPDQDKSQRVSQKQLKMYNLLRISKNAQSCRTNLPRNAKFRGKFCRSKNSSSDLKNSIHAEIEKGLPQIFNTGKIISRKMSVRGKISKDHEAGVGNLSYDDRAMSLKGFHNKNNSERSYGDRSLDRTPGKIRYTITNGVSQPGLRIKYSGQNDVATNWKISKNNDFFPLDAENCMDNLNINSKEDGNTPNSIKVAVSSKHANFKINKVTP</sequence>
<comment type="caution">
    <text evidence="2">The sequence shown here is derived from an EMBL/GenBank/DDBJ whole genome shotgun (WGS) entry which is preliminary data.</text>
</comment>
<reference evidence="2" key="1">
    <citation type="submission" date="2023-07" db="EMBL/GenBank/DDBJ databases">
        <authorList>
            <consortium name="AG Swart"/>
            <person name="Singh M."/>
            <person name="Singh A."/>
            <person name="Seah K."/>
            <person name="Emmerich C."/>
        </authorList>
    </citation>
    <scope>NUCLEOTIDE SEQUENCE</scope>
    <source>
        <strain evidence="2">DP1</strain>
    </source>
</reference>
<accession>A0AAD1XWN6</accession>
<feature type="region of interest" description="Disordered" evidence="1">
    <location>
        <begin position="1"/>
        <end position="52"/>
    </location>
</feature>
<dbReference type="Proteomes" id="UP001295684">
    <property type="component" value="Unassembled WGS sequence"/>
</dbReference>
<protein>
    <submittedName>
        <fullName evidence="2">Uncharacterized protein</fullName>
    </submittedName>
</protein>
<evidence type="ECO:0000256" key="1">
    <source>
        <dbReference type="SAM" id="MobiDB-lite"/>
    </source>
</evidence>
<feature type="compositionally biased region" description="Basic residues" evidence="1">
    <location>
        <begin position="1"/>
        <end position="15"/>
    </location>
</feature>
<organism evidence="2 3">
    <name type="scientific">Euplotes crassus</name>
    <dbReference type="NCBI Taxonomy" id="5936"/>
    <lineage>
        <taxon>Eukaryota</taxon>
        <taxon>Sar</taxon>
        <taxon>Alveolata</taxon>
        <taxon>Ciliophora</taxon>
        <taxon>Intramacronucleata</taxon>
        <taxon>Spirotrichea</taxon>
        <taxon>Hypotrichia</taxon>
        <taxon>Euplotida</taxon>
        <taxon>Euplotidae</taxon>
        <taxon>Moneuplotes</taxon>
    </lineage>
</organism>
<evidence type="ECO:0000313" key="3">
    <source>
        <dbReference type="Proteomes" id="UP001295684"/>
    </source>
</evidence>
<dbReference type="EMBL" id="CAMPGE010021491">
    <property type="protein sequence ID" value="CAI2379637.1"/>
    <property type="molecule type" value="Genomic_DNA"/>
</dbReference>
<evidence type="ECO:0000313" key="2">
    <source>
        <dbReference type="EMBL" id="CAI2379637.1"/>
    </source>
</evidence>
<dbReference type="AlphaFoldDB" id="A0AAD1XWN6"/>
<proteinExistence type="predicted"/>
<feature type="compositionally biased region" description="Basic and acidic residues" evidence="1">
    <location>
        <begin position="28"/>
        <end position="52"/>
    </location>
</feature>
<gene>
    <name evidence="2" type="ORF">ECRASSUSDP1_LOCUS21050</name>
</gene>
<keyword evidence="3" id="KW-1185">Reference proteome</keyword>
<feature type="region of interest" description="Disordered" evidence="1">
    <location>
        <begin position="154"/>
        <end position="184"/>
    </location>
</feature>
<name>A0AAD1XWN6_EUPCR</name>